<dbReference type="AlphaFoldDB" id="A0A7J7IKL0"/>
<dbReference type="InterPro" id="IPR044913">
    <property type="entry name" value="P_trefoil_dom_sf"/>
</dbReference>
<feature type="domain" description="P-type" evidence="4">
    <location>
        <begin position="226"/>
        <end position="280"/>
    </location>
</feature>
<dbReference type="InterPro" id="IPR017994">
    <property type="entry name" value="P_trefoil_chordata"/>
</dbReference>
<dbReference type="SUPFAM" id="SSF57492">
    <property type="entry name" value="Trefoil"/>
    <property type="match status" value="2"/>
</dbReference>
<dbReference type="CDD" id="cd00111">
    <property type="entry name" value="Trefoil"/>
    <property type="match status" value="2"/>
</dbReference>
<dbReference type="PANTHER" id="PTHR13826:SF14">
    <property type="entry name" value="TREFOIL FACTOR 2"/>
    <property type="match status" value="1"/>
</dbReference>
<organism evidence="5 6">
    <name type="scientific">Cyanidiococcus yangmingshanensis</name>
    <dbReference type="NCBI Taxonomy" id="2690220"/>
    <lineage>
        <taxon>Eukaryota</taxon>
        <taxon>Rhodophyta</taxon>
        <taxon>Bangiophyceae</taxon>
        <taxon>Cyanidiales</taxon>
        <taxon>Cyanidiaceae</taxon>
        <taxon>Cyanidiococcus</taxon>
    </lineage>
</organism>
<name>A0A7J7IKL0_9RHOD</name>
<evidence type="ECO:0000256" key="1">
    <source>
        <dbReference type="ARBA" id="ARBA00023157"/>
    </source>
</evidence>
<keyword evidence="3" id="KW-0732">Signal</keyword>
<dbReference type="GO" id="GO:0005615">
    <property type="term" value="C:extracellular space"/>
    <property type="evidence" value="ECO:0007669"/>
    <property type="project" value="TreeGrafter"/>
</dbReference>
<dbReference type="OrthoDB" id="10051464at2759"/>
<feature type="chain" id="PRO_5029772350" description="P-type domain-containing protein" evidence="3">
    <location>
        <begin position="30"/>
        <end position="331"/>
    </location>
</feature>
<dbReference type="InterPro" id="IPR000519">
    <property type="entry name" value="P_trefoil_dom"/>
</dbReference>
<keyword evidence="6" id="KW-1185">Reference proteome</keyword>
<sequence length="331" mass="36824">MRKLFSFLSAAAATLALLLVLASVGSARAAPSTISESSLQRWSSLNSTYIGSTCSIYLCGDAGNDQQKCYEYQCCWQTQANWGFDYTGDGICVSYEPTAICNISAADRKAIGFPQISAAECLQQGGCWNPLPPTEVGPWCYAPVGYTPQPQQQLPQVDCNVGDYKVPCYSGWNNMGQLDCEAQGCCWEQNPSLTYLDSIPSSQSIQKQQKVSFFGNQYGFCYQPVMTCNVTYRQRQNCGYPGINEQQCVERNCCFDPLVIPPYLQQKYQTQDIPWCYYMIPSITYPAGWNCQRCLRPLQLQQELLQEVLSEATAAAIQSVQSELWTTAGPD</sequence>
<feature type="signal peptide" evidence="3">
    <location>
        <begin position="1"/>
        <end position="29"/>
    </location>
</feature>
<evidence type="ECO:0000313" key="5">
    <source>
        <dbReference type="EMBL" id="KAF6003057.1"/>
    </source>
</evidence>
<comment type="caution">
    <text evidence="2">Lacks conserved residue(s) required for the propagation of feature annotation.</text>
</comment>
<evidence type="ECO:0000256" key="2">
    <source>
        <dbReference type="PROSITE-ProRule" id="PRU00779"/>
    </source>
</evidence>
<dbReference type="EMBL" id="VWRR01000008">
    <property type="protein sequence ID" value="KAF6003057.1"/>
    <property type="molecule type" value="Genomic_DNA"/>
</dbReference>
<dbReference type="Gene3D" id="4.10.110.10">
    <property type="entry name" value="Spasmolytic Protein, domain 1"/>
    <property type="match status" value="2"/>
</dbReference>
<evidence type="ECO:0000313" key="6">
    <source>
        <dbReference type="Proteomes" id="UP000530660"/>
    </source>
</evidence>
<feature type="disulfide bond" evidence="2">
    <location>
        <begin position="101"/>
        <end position="127"/>
    </location>
</feature>
<dbReference type="Pfam" id="PF00088">
    <property type="entry name" value="Trefoil"/>
    <property type="match status" value="2"/>
</dbReference>
<feature type="disulfide bond" evidence="2">
    <location>
        <begin position="228"/>
        <end position="254"/>
    </location>
</feature>
<dbReference type="SMART" id="SM00018">
    <property type="entry name" value="PD"/>
    <property type="match status" value="2"/>
</dbReference>
<evidence type="ECO:0000256" key="3">
    <source>
        <dbReference type="SAM" id="SignalP"/>
    </source>
</evidence>
<accession>A0A7J7IKL0</accession>
<dbReference type="PROSITE" id="PS51448">
    <property type="entry name" value="P_TREFOIL_2"/>
    <property type="match status" value="2"/>
</dbReference>
<keyword evidence="1 2" id="KW-1015">Disulfide bond</keyword>
<feature type="domain" description="P-type" evidence="4">
    <location>
        <begin position="99"/>
        <end position="144"/>
    </location>
</feature>
<gene>
    <name evidence="5" type="ORF">F1559_003412</name>
</gene>
<comment type="caution">
    <text evidence="5">The sequence shown here is derived from an EMBL/GenBank/DDBJ whole genome shotgun (WGS) entry which is preliminary data.</text>
</comment>
<feature type="disulfide bond" evidence="2">
    <location>
        <begin position="238"/>
        <end position="253"/>
    </location>
</feature>
<protein>
    <recommendedName>
        <fullName evidence="4">P-type domain-containing protein</fullName>
    </recommendedName>
</protein>
<dbReference type="Proteomes" id="UP000530660">
    <property type="component" value="Unassembled WGS sequence"/>
</dbReference>
<reference evidence="5 6" key="1">
    <citation type="journal article" date="2020" name="J. Phycol.">
        <title>Comparative genome analysis reveals Cyanidiococcus gen. nov., a new extremophilic red algal genus sister to Cyanidioschyzon (Cyanidioschyzonaceae, Rhodophyta).</title>
        <authorList>
            <person name="Liu S.-L."/>
            <person name="Chiang Y.-R."/>
            <person name="Yoon H.S."/>
            <person name="Fu H.-Y."/>
        </authorList>
    </citation>
    <scope>NUCLEOTIDE SEQUENCE [LARGE SCALE GENOMIC DNA]</scope>
    <source>
        <strain evidence="5 6">THAL066</strain>
    </source>
</reference>
<dbReference type="PANTHER" id="PTHR13826">
    <property type="entry name" value="INTESTINAL TREFOIL FACTOR-RELATED"/>
    <property type="match status" value="1"/>
</dbReference>
<evidence type="ECO:0000259" key="4">
    <source>
        <dbReference type="PROSITE" id="PS51448"/>
    </source>
</evidence>
<proteinExistence type="predicted"/>